<feature type="compositionally biased region" description="Basic and acidic residues" evidence="1">
    <location>
        <begin position="1"/>
        <end position="15"/>
    </location>
</feature>
<evidence type="ECO:0000313" key="2">
    <source>
        <dbReference type="EMBL" id="KFB41616.1"/>
    </source>
</evidence>
<evidence type="ECO:0000313" key="4">
    <source>
        <dbReference type="Proteomes" id="UP000030765"/>
    </source>
</evidence>
<proteinExistence type="predicted"/>
<dbReference type="Proteomes" id="UP000030765">
    <property type="component" value="Unassembled WGS sequence"/>
</dbReference>
<dbReference type="EnsemblMetazoa" id="ASIC009223-RA">
    <property type="protein sequence ID" value="ASIC009223-PA"/>
    <property type="gene ID" value="ASIC009223"/>
</dbReference>
<reference evidence="2 4" key="1">
    <citation type="journal article" date="2014" name="BMC Genomics">
        <title>Genome sequence of Anopheles sinensis provides insight into genetics basis of mosquito competence for malaria parasites.</title>
        <authorList>
            <person name="Zhou D."/>
            <person name="Zhang D."/>
            <person name="Ding G."/>
            <person name="Shi L."/>
            <person name="Hou Q."/>
            <person name="Ye Y."/>
            <person name="Xu Y."/>
            <person name="Zhou H."/>
            <person name="Xiong C."/>
            <person name="Li S."/>
            <person name="Yu J."/>
            <person name="Hong S."/>
            <person name="Yu X."/>
            <person name="Zou P."/>
            <person name="Chen C."/>
            <person name="Chang X."/>
            <person name="Wang W."/>
            <person name="Lv Y."/>
            <person name="Sun Y."/>
            <person name="Ma L."/>
            <person name="Shen B."/>
            <person name="Zhu C."/>
        </authorList>
    </citation>
    <scope>NUCLEOTIDE SEQUENCE [LARGE SCALE GENOMIC DNA]</scope>
</reference>
<dbReference type="VEuPathDB" id="VectorBase:ASIC009223"/>
<evidence type="ECO:0000313" key="3">
    <source>
        <dbReference type="EnsemblMetazoa" id="ASIC009223-PA"/>
    </source>
</evidence>
<dbReference type="EMBL" id="ATLV01016791">
    <property type="status" value="NOT_ANNOTATED_CDS"/>
    <property type="molecule type" value="Genomic_DNA"/>
</dbReference>
<organism evidence="2">
    <name type="scientific">Anopheles sinensis</name>
    <name type="common">Mosquito</name>
    <dbReference type="NCBI Taxonomy" id="74873"/>
    <lineage>
        <taxon>Eukaryota</taxon>
        <taxon>Metazoa</taxon>
        <taxon>Ecdysozoa</taxon>
        <taxon>Arthropoda</taxon>
        <taxon>Hexapoda</taxon>
        <taxon>Insecta</taxon>
        <taxon>Pterygota</taxon>
        <taxon>Neoptera</taxon>
        <taxon>Endopterygota</taxon>
        <taxon>Diptera</taxon>
        <taxon>Nematocera</taxon>
        <taxon>Culicoidea</taxon>
        <taxon>Culicidae</taxon>
        <taxon>Anophelinae</taxon>
        <taxon>Anopheles</taxon>
    </lineage>
</organism>
<evidence type="ECO:0000256" key="1">
    <source>
        <dbReference type="SAM" id="MobiDB-lite"/>
    </source>
</evidence>
<dbReference type="EMBL" id="KE525113">
    <property type="protein sequence ID" value="KFB41616.1"/>
    <property type="molecule type" value="Genomic_DNA"/>
</dbReference>
<name>A0A084VUH2_ANOSI</name>
<dbReference type="AlphaFoldDB" id="A0A084VUH2"/>
<gene>
    <name evidence="2" type="ORF">ZHAS_00009223</name>
</gene>
<sequence>MRHFSDPIRTRGGKERLRRRQSHHGVVDQAKWRTAYQPLRRPLVTVQNQVKAFFTVRARSRRNGGEINLNRAAHSVDDMDDGQVNYILLRWEQERSVESIVYKLL</sequence>
<keyword evidence="4" id="KW-1185">Reference proteome</keyword>
<reference evidence="3" key="2">
    <citation type="submission" date="2020-05" db="UniProtKB">
        <authorList>
            <consortium name="EnsemblMetazoa"/>
        </authorList>
    </citation>
    <scope>IDENTIFICATION</scope>
</reference>
<accession>A0A084VUH2</accession>
<feature type="region of interest" description="Disordered" evidence="1">
    <location>
        <begin position="1"/>
        <end position="26"/>
    </location>
</feature>
<protein>
    <submittedName>
        <fullName evidence="2 3">Uncharacterized protein</fullName>
    </submittedName>
</protein>